<dbReference type="SMART" id="SM00937">
    <property type="entry name" value="PCRF"/>
    <property type="match status" value="1"/>
</dbReference>
<feature type="domain" description="Prokaryotic-type class I peptide chain release factors" evidence="6">
    <location>
        <begin position="243"/>
        <end position="259"/>
    </location>
</feature>
<evidence type="ECO:0000313" key="8">
    <source>
        <dbReference type="Proteomes" id="UP001595456"/>
    </source>
</evidence>
<evidence type="ECO:0000256" key="2">
    <source>
        <dbReference type="ARBA" id="ARBA00022481"/>
    </source>
</evidence>
<gene>
    <name evidence="4 7" type="primary">prfB</name>
    <name evidence="7" type="ORF">ACFODU_01060</name>
</gene>
<comment type="subcellular location">
    <subcellularLocation>
        <location evidence="4">Cytoplasm</location>
    </subcellularLocation>
</comment>
<dbReference type="Proteomes" id="UP001595456">
    <property type="component" value="Unassembled WGS sequence"/>
</dbReference>
<comment type="PTM">
    <text evidence="4">Methylated by PrmC. Methylation increases the termination efficiency of RF2.</text>
</comment>
<evidence type="ECO:0000256" key="4">
    <source>
        <dbReference type="HAMAP-Rule" id="MF_00094"/>
    </source>
</evidence>
<dbReference type="PANTHER" id="PTHR43116:SF3">
    <property type="entry name" value="CLASS I PEPTIDE CHAIN RELEASE FACTOR"/>
    <property type="match status" value="1"/>
</dbReference>
<dbReference type="Gene3D" id="1.20.58.410">
    <property type="entry name" value="Release factor"/>
    <property type="match status" value="1"/>
</dbReference>
<evidence type="ECO:0000256" key="1">
    <source>
        <dbReference type="ARBA" id="ARBA00010835"/>
    </source>
</evidence>
<keyword evidence="4" id="KW-0963">Cytoplasm</keyword>
<dbReference type="EMBL" id="JBHRST010000001">
    <property type="protein sequence ID" value="MFC3096389.1"/>
    <property type="molecule type" value="Genomic_DNA"/>
</dbReference>
<dbReference type="Pfam" id="PF03462">
    <property type="entry name" value="PCRF"/>
    <property type="match status" value="1"/>
</dbReference>
<dbReference type="Gene3D" id="3.30.160.20">
    <property type="match status" value="1"/>
</dbReference>
<evidence type="ECO:0000313" key="7">
    <source>
        <dbReference type="EMBL" id="MFC3096389.1"/>
    </source>
</evidence>
<dbReference type="Gene3D" id="3.30.70.1660">
    <property type="match status" value="1"/>
</dbReference>
<dbReference type="RefSeq" id="WP_336924890.1">
    <property type="nucleotide sequence ID" value="NZ_JBANRO010000002.1"/>
</dbReference>
<accession>A0ABV7E3C8</accession>
<comment type="function">
    <text evidence="4">Peptide chain release factor 2 directs the termination of translation in response to the peptide chain termination codons UGA and UAA.</text>
</comment>
<sequence>MRAEGQAHIDRITAALALVRKALDWERAVRRLDELNARVEDPTLWDNPKQAEEVMRERRRLDAAIGTVREIESQMADAVEFVELGEAEGDDSVVADGLASLAGLAERADADKVQALLSGEADANDTYIEIHAGAGGTESQDWAEMLLRMYARWAEKRGYKVETVEYQAGEQAGIKSATLLVKGENAYGYAKTESGVHRLVRISPYDSSARRHTSFSSVWVYPVIDDNIEIEINEGDLRIDTYRASGAGGQHINTTDSAVRITHLPTGIVVASQNDRSQHKNRATAMNMLKARLYEAELAKREAAAGSEYEAKTEIGWGHQIRSYVLQPYQMVKDLRTGVVSTAPGDVLDGALDPFIAAALAQRVTGEKVAVEDVD</sequence>
<dbReference type="InterPro" id="IPR045853">
    <property type="entry name" value="Pep_chain_release_fac_I_sf"/>
</dbReference>
<dbReference type="InterPro" id="IPR000352">
    <property type="entry name" value="Pep_chain_release_fac_I"/>
</dbReference>
<name>A0ABV7E3C8_9SPHN</name>
<dbReference type="InterPro" id="IPR005139">
    <property type="entry name" value="PCRF"/>
</dbReference>
<dbReference type="PANTHER" id="PTHR43116">
    <property type="entry name" value="PEPTIDE CHAIN RELEASE FACTOR 2"/>
    <property type="match status" value="1"/>
</dbReference>
<dbReference type="HAMAP" id="MF_00094">
    <property type="entry name" value="Rel_fac_2"/>
    <property type="match status" value="1"/>
</dbReference>
<comment type="caution">
    <text evidence="7">The sequence shown here is derived from an EMBL/GenBank/DDBJ whole genome shotgun (WGS) entry which is preliminary data.</text>
</comment>
<dbReference type="NCBIfam" id="TIGR00020">
    <property type="entry name" value="prfB"/>
    <property type="match status" value="1"/>
</dbReference>
<protein>
    <recommendedName>
        <fullName evidence="4 5">Peptide chain release factor 2</fullName>
        <shortName evidence="4">RF-2</shortName>
    </recommendedName>
</protein>
<dbReference type="Pfam" id="PF00472">
    <property type="entry name" value="RF-1"/>
    <property type="match status" value="1"/>
</dbReference>
<evidence type="ECO:0000256" key="3">
    <source>
        <dbReference type="ARBA" id="ARBA00022917"/>
    </source>
</evidence>
<keyword evidence="8" id="KW-1185">Reference proteome</keyword>
<feature type="modified residue" description="N5-methylglutamine" evidence="4">
    <location>
        <position position="250"/>
    </location>
</feature>
<proteinExistence type="inferred from homology"/>
<reference evidence="8" key="1">
    <citation type="journal article" date="2019" name="Int. J. Syst. Evol. Microbiol.">
        <title>The Global Catalogue of Microorganisms (GCM) 10K type strain sequencing project: providing services to taxonomists for standard genome sequencing and annotation.</title>
        <authorList>
            <consortium name="The Broad Institute Genomics Platform"/>
            <consortium name="The Broad Institute Genome Sequencing Center for Infectious Disease"/>
            <person name="Wu L."/>
            <person name="Ma J."/>
        </authorList>
    </citation>
    <scope>NUCLEOTIDE SEQUENCE [LARGE SCALE GENOMIC DNA]</scope>
    <source>
        <strain evidence="8">KCTC 52607</strain>
    </source>
</reference>
<evidence type="ECO:0000256" key="5">
    <source>
        <dbReference type="NCBIfam" id="TIGR00020"/>
    </source>
</evidence>
<dbReference type="InterPro" id="IPR004374">
    <property type="entry name" value="PrfB"/>
</dbReference>
<evidence type="ECO:0000259" key="6">
    <source>
        <dbReference type="PROSITE" id="PS00745"/>
    </source>
</evidence>
<organism evidence="7 8">
    <name type="scientific">Alteraurantiacibacter palmitatis</name>
    <dbReference type="NCBI Taxonomy" id="2054628"/>
    <lineage>
        <taxon>Bacteria</taxon>
        <taxon>Pseudomonadati</taxon>
        <taxon>Pseudomonadota</taxon>
        <taxon>Alphaproteobacteria</taxon>
        <taxon>Sphingomonadales</taxon>
        <taxon>Erythrobacteraceae</taxon>
        <taxon>Alteraurantiacibacter</taxon>
    </lineage>
</organism>
<keyword evidence="3 4" id="KW-0648">Protein biosynthesis</keyword>
<dbReference type="SUPFAM" id="SSF75620">
    <property type="entry name" value="Release factor"/>
    <property type="match status" value="1"/>
</dbReference>
<dbReference type="PROSITE" id="PS00745">
    <property type="entry name" value="RF_PROK_I"/>
    <property type="match status" value="1"/>
</dbReference>
<comment type="similarity">
    <text evidence="1 4">Belongs to the prokaryotic/mitochondrial release factor family.</text>
</comment>
<keyword evidence="2 4" id="KW-0488">Methylation</keyword>